<proteinExistence type="predicted"/>
<feature type="compositionally biased region" description="Polar residues" evidence="1">
    <location>
        <begin position="1"/>
        <end position="22"/>
    </location>
</feature>
<dbReference type="Gene3D" id="1.25.40.10">
    <property type="entry name" value="Tetratricopeptide repeat domain"/>
    <property type="match status" value="1"/>
</dbReference>
<gene>
    <name evidence="2" type="ORF">AWRI4233_LOCUS6642</name>
</gene>
<keyword evidence="3" id="KW-1185">Reference proteome</keyword>
<dbReference type="EMBL" id="CAIJEO010000008">
    <property type="protein sequence ID" value="CAD0097818.1"/>
    <property type="molecule type" value="Genomic_DNA"/>
</dbReference>
<sequence length="69" mass="7264">MDQEKQQTNGNGPADTPTQNGDTAPAPPPHKTPTTPPPSTEDAEAFKAAGNKYFKAGDYTKAIAEYTKG</sequence>
<dbReference type="Proteomes" id="UP000714618">
    <property type="component" value="Unassembled WGS sequence"/>
</dbReference>
<dbReference type="AlphaFoldDB" id="A0A9N8PJ94"/>
<evidence type="ECO:0000256" key="1">
    <source>
        <dbReference type="SAM" id="MobiDB-lite"/>
    </source>
</evidence>
<organism evidence="2 3">
    <name type="scientific">Aureobasidium mustum</name>
    <dbReference type="NCBI Taxonomy" id="2773714"/>
    <lineage>
        <taxon>Eukaryota</taxon>
        <taxon>Fungi</taxon>
        <taxon>Dikarya</taxon>
        <taxon>Ascomycota</taxon>
        <taxon>Pezizomycotina</taxon>
        <taxon>Dothideomycetes</taxon>
        <taxon>Dothideomycetidae</taxon>
        <taxon>Dothideales</taxon>
        <taxon>Saccotheciaceae</taxon>
        <taxon>Aureobasidium</taxon>
    </lineage>
</organism>
<evidence type="ECO:0008006" key="4">
    <source>
        <dbReference type="Google" id="ProtNLM"/>
    </source>
</evidence>
<feature type="compositionally biased region" description="Pro residues" evidence="1">
    <location>
        <begin position="25"/>
        <end position="39"/>
    </location>
</feature>
<dbReference type="SUPFAM" id="SSF48452">
    <property type="entry name" value="TPR-like"/>
    <property type="match status" value="1"/>
</dbReference>
<evidence type="ECO:0000313" key="3">
    <source>
        <dbReference type="Proteomes" id="UP000714618"/>
    </source>
</evidence>
<name>A0A9N8PJ94_9PEZI</name>
<dbReference type="InterPro" id="IPR011990">
    <property type="entry name" value="TPR-like_helical_dom_sf"/>
</dbReference>
<reference evidence="2" key="1">
    <citation type="submission" date="2020-06" db="EMBL/GenBank/DDBJ databases">
        <authorList>
            <person name="Onetto C."/>
        </authorList>
    </citation>
    <scope>NUCLEOTIDE SEQUENCE</scope>
</reference>
<evidence type="ECO:0000313" key="2">
    <source>
        <dbReference type="EMBL" id="CAD0097818.1"/>
    </source>
</evidence>
<dbReference type="PROSITE" id="PS50293">
    <property type="entry name" value="TPR_REGION"/>
    <property type="match status" value="1"/>
</dbReference>
<accession>A0A9N8PJ94</accession>
<comment type="caution">
    <text evidence="2">The sequence shown here is derived from an EMBL/GenBank/DDBJ whole genome shotgun (WGS) entry which is preliminary data.</text>
</comment>
<protein>
    <recommendedName>
        <fullName evidence="4">TPR-like protein</fullName>
    </recommendedName>
</protein>
<feature type="region of interest" description="Disordered" evidence="1">
    <location>
        <begin position="1"/>
        <end position="43"/>
    </location>
</feature>